<feature type="transmembrane region" description="Helical" evidence="9">
    <location>
        <begin position="71"/>
        <end position="90"/>
    </location>
</feature>
<evidence type="ECO:0000256" key="4">
    <source>
        <dbReference type="ARBA" id="ARBA00022725"/>
    </source>
</evidence>
<keyword evidence="7 9" id="KW-0675">Receptor</keyword>
<comment type="subcellular location">
    <subcellularLocation>
        <location evidence="9">Cell membrane</location>
        <topology evidence="9">Multi-pass membrane protein</topology>
    </subcellularLocation>
    <subcellularLocation>
        <location evidence="1">Membrane</location>
        <topology evidence="1">Multi-pass membrane protein</topology>
    </subcellularLocation>
</comment>
<evidence type="ECO:0000256" key="5">
    <source>
        <dbReference type="ARBA" id="ARBA00022989"/>
    </source>
</evidence>
<feature type="transmembrane region" description="Helical" evidence="9">
    <location>
        <begin position="183"/>
        <end position="207"/>
    </location>
</feature>
<comment type="similarity">
    <text evidence="9">Belongs to the insect chemoreceptor superfamily. Heteromeric odorant receptor channel (TC 1.A.69) family.</text>
</comment>
<proteinExistence type="evidence at transcript level"/>
<keyword evidence="3 9" id="KW-0812">Transmembrane</keyword>
<dbReference type="GO" id="GO:0005549">
    <property type="term" value="F:odorant binding"/>
    <property type="evidence" value="ECO:0007669"/>
    <property type="project" value="InterPro"/>
</dbReference>
<keyword evidence="8 9" id="KW-0807">Transducer</keyword>
<evidence type="ECO:0000256" key="1">
    <source>
        <dbReference type="ARBA" id="ARBA00004141"/>
    </source>
</evidence>
<dbReference type="GO" id="GO:0007165">
    <property type="term" value="P:signal transduction"/>
    <property type="evidence" value="ECO:0007669"/>
    <property type="project" value="UniProtKB-KW"/>
</dbReference>
<dbReference type="GO" id="GO:0004984">
    <property type="term" value="F:olfactory receptor activity"/>
    <property type="evidence" value="ECO:0007669"/>
    <property type="project" value="InterPro"/>
</dbReference>
<feature type="transmembrane region" description="Helical" evidence="9">
    <location>
        <begin position="40"/>
        <end position="59"/>
    </location>
</feature>
<protein>
    <recommendedName>
        <fullName evidence="9">Odorant receptor</fullName>
    </recommendedName>
</protein>
<evidence type="ECO:0000256" key="6">
    <source>
        <dbReference type="ARBA" id="ARBA00023136"/>
    </source>
</evidence>
<feature type="transmembrane region" description="Helical" evidence="9">
    <location>
        <begin position="294"/>
        <end position="317"/>
    </location>
</feature>
<evidence type="ECO:0000256" key="3">
    <source>
        <dbReference type="ARBA" id="ARBA00022692"/>
    </source>
</evidence>
<evidence type="ECO:0000256" key="9">
    <source>
        <dbReference type="RuleBase" id="RU351113"/>
    </source>
</evidence>
<keyword evidence="6 9" id="KW-0472">Membrane</keyword>
<dbReference type="AlphaFoldDB" id="A0A346TI12"/>
<dbReference type="Pfam" id="PF02949">
    <property type="entry name" value="7tm_6"/>
    <property type="match status" value="1"/>
</dbReference>
<accession>A0A346TI12</accession>
<dbReference type="InterPro" id="IPR004117">
    <property type="entry name" value="7tm6_olfct_rcpt"/>
</dbReference>
<keyword evidence="5 9" id="KW-1133">Transmembrane helix</keyword>
<evidence type="ECO:0000256" key="2">
    <source>
        <dbReference type="ARBA" id="ARBA00022606"/>
    </source>
</evidence>
<keyword evidence="2 9" id="KW-0716">Sensory transduction</keyword>
<evidence type="ECO:0000256" key="8">
    <source>
        <dbReference type="ARBA" id="ARBA00023224"/>
    </source>
</evidence>
<comment type="caution">
    <text evidence="9">Lacks conserved residue(s) required for the propagation of feature annotation.</text>
</comment>
<dbReference type="PANTHER" id="PTHR21137:SF42">
    <property type="entry name" value="ODORANT RECEPTOR 83A"/>
    <property type="match status" value="1"/>
</dbReference>
<evidence type="ECO:0000256" key="7">
    <source>
        <dbReference type="ARBA" id="ARBA00023170"/>
    </source>
</evidence>
<keyword evidence="4 9" id="KW-0552">Olfaction</keyword>
<dbReference type="EMBL" id="MG770192">
    <property type="protein sequence ID" value="AXU25095.1"/>
    <property type="molecule type" value="mRNA"/>
</dbReference>
<name>A0A346TI12_9HEMI</name>
<sequence length="379" mass="42821">MTKKKVVQPLEHDPSKFSTNRELLENFGLILTDNRSFRPVGSMTLILSGMLHYSLRVILTYHELELLTVMKVLHLTLIYLLVAVCGTVVLRQSKRFLVLHSIIRNGFYKYPQGLTDEQLMIRSRANEKVLKITKYGLRFFVIATLGSTLKEPLPYDFQVWTRQYNGWFPFVVDSWSKYVVSQIYHLMAALSAALLGGSVCIVFIAIAEHLLAQLEILSISLKNAIHDVPDPGDSRANYLAYLKIKSCVKHHHVILRFFIEFQKYYSIPVLSMLAGTTVAMCTIAFVVTDPNSTFGVSAAFLSLMAPEIAFCLCYCTYGQKITDMGFNVRDTVCNAPWYCHSKKVQLALLMILIKTRTPLTLTAAGLKDCSIKSIGEVRL</sequence>
<feature type="transmembrane region" description="Helical" evidence="9">
    <location>
        <begin position="264"/>
        <end position="288"/>
    </location>
</feature>
<organism evidence="10">
    <name type="scientific">Cyrtorhinus lividipennis</name>
    <dbReference type="NCBI Taxonomy" id="1032904"/>
    <lineage>
        <taxon>Eukaryota</taxon>
        <taxon>Metazoa</taxon>
        <taxon>Ecdysozoa</taxon>
        <taxon>Arthropoda</taxon>
        <taxon>Hexapoda</taxon>
        <taxon>Insecta</taxon>
        <taxon>Pterygota</taxon>
        <taxon>Neoptera</taxon>
        <taxon>Paraneoptera</taxon>
        <taxon>Hemiptera</taxon>
        <taxon>Heteroptera</taxon>
        <taxon>Panheteroptera</taxon>
        <taxon>Cimicomorpha</taxon>
        <taxon>Miridae</taxon>
        <taxon>Orthotylini</taxon>
        <taxon>Cyrtorhinus</taxon>
    </lineage>
</organism>
<dbReference type="PANTHER" id="PTHR21137">
    <property type="entry name" value="ODORANT RECEPTOR"/>
    <property type="match status" value="1"/>
</dbReference>
<reference evidence="10" key="1">
    <citation type="journal article" date="2018" name="Sci. Rep.">
        <title>Identification and expression analysis of putative chemoreception genes from Cyrtorhinus lividipennis (Hemiptera: Miridae) antennal transcriptome.</title>
        <authorList>
            <person name="Wang G.Y."/>
            <person name="Zhu J.L."/>
            <person name="Zhou W.W."/>
            <person name="Liu S."/>
            <person name="Khairul Q.M."/>
            <person name="Ansari N.A."/>
            <person name="Zhu Z.R."/>
        </authorList>
    </citation>
    <scope>NUCLEOTIDE SEQUENCE</scope>
</reference>
<evidence type="ECO:0000313" key="10">
    <source>
        <dbReference type="EMBL" id="AXU25095.1"/>
    </source>
</evidence>
<reference evidence="10" key="2">
    <citation type="submission" date="2018-01" db="EMBL/GenBank/DDBJ databases">
        <authorList>
            <person name="Gaut B.S."/>
            <person name="Morton B.R."/>
            <person name="Clegg M.T."/>
            <person name="Duvall M.R."/>
        </authorList>
    </citation>
    <scope>NUCLEOTIDE SEQUENCE</scope>
</reference>
<dbReference type="GO" id="GO:0005886">
    <property type="term" value="C:plasma membrane"/>
    <property type="evidence" value="ECO:0007669"/>
    <property type="project" value="UniProtKB-SubCell"/>
</dbReference>